<sequence length="115" mass="12659">MSSLLLLAETRIQEALEAGEDQALVCRGKSLDLEAYFAAPSGLRSGFGLLKSAGVVPPEIEAMREVQMLKERLDQTQDPAKAAVLRKELQTREVELAMGLERMKRALKADASMRD</sequence>
<dbReference type="EMBL" id="FUYE01000014">
    <property type="protein sequence ID" value="SKB03139.1"/>
    <property type="molecule type" value="Genomic_DNA"/>
</dbReference>
<feature type="domain" description="DnaJ homologue subfamily C member 28 conserved" evidence="1">
    <location>
        <begin position="7"/>
        <end position="74"/>
    </location>
</feature>
<gene>
    <name evidence="2" type="ORF">SAMN02745166_03775</name>
</gene>
<evidence type="ECO:0000259" key="1">
    <source>
        <dbReference type="Pfam" id="PF09350"/>
    </source>
</evidence>
<evidence type="ECO:0000313" key="2">
    <source>
        <dbReference type="EMBL" id="SKB03139.1"/>
    </source>
</evidence>
<reference evidence="3" key="1">
    <citation type="submission" date="2017-02" db="EMBL/GenBank/DDBJ databases">
        <authorList>
            <person name="Varghese N."/>
            <person name="Submissions S."/>
        </authorList>
    </citation>
    <scope>NUCLEOTIDE SEQUENCE [LARGE SCALE GENOMIC DNA]</scope>
    <source>
        <strain evidence="3">ATCC 700200</strain>
    </source>
</reference>
<protein>
    <recommendedName>
        <fullName evidence="1">DnaJ homologue subfamily C member 28 conserved domain-containing protein</fullName>
    </recommendedName>
</protein>
<evidence type="ECO:0000313" key="3">
    <source>
        <dbReference type="Proteomes" id="UP000190774"/>
    </source>
</evidence>
<dbReference type="Pfam" id="PF09350">
    <property type="entry name" value="DJC28_CD"/>
    <property type="match status" value="1"/>
</dbReference>
<dbReference type="OrthoDB" id="195708at2"/>
<proteinExistence type="predicted"/>
<dbReference type="RefSeq" id="WP_078814934.1">
    <property type="nucleotide sequence ID" value="NZ_FUYE01000014.1"/>
</dbReference>
<name>A0A1T4YMW0_9BACT</name>
<organism evidence="2 3">
    <name type="scientific">Prosthecobacter debontii</name>
    <dbReference type="NCBI Taxonomy" id="48467"/>
    <lineage>
        <taxon>Bacteria</taxon>
        <taxon>Pseudomonadati</taxon>
        <taxon>Verrucomicrobiota</taxon>
        <taxon>Verrucomicrobiia</taxon>
        <taxon>Verrucomicrobiales</taxon>
        <taxon>Verrucomicrobiaceae</taxon>
        <taxon>Prosthecobacter</taxon>
    </lineage>
</organism>
<keyword evidence="3" id="KW-1185">Reference proteome</keyword>
<dbReference type="STRING" id="48467.SAMN02745166_03775"/>
<dbReference type="InterPro" id="IPR018961">
    <property type="entry name" value="DnaJ_homolog_subfam-C_membr-28"/>
</dbReference>
<accession>A0A1T4YMW0</accession>
<dbReference type="AlphaFoldDB" id="A0A1T4YMW0"/>
<dbReference type="Proteomes" id="UP000190774">
    <property type="component" value="Unassembled WGS sequence"/>
</dbReference>